<evidence type="ECO:0000313" key="2">
    <source>
        <dbReference type="EMBL" id="KAL2512091.1"/>
    </source>
</evidence>
<name>A0ABD1TH99_9LAMI</name>
<feature type="region of interest" description="Disordered" evidence="1">
    <location>
        <begin position="99"/>
        <end position="156"/>
    </location>
</feature>
<dbReference type="PANTHER" id="PTHR36325">
    <property type="entry name" value="MYOSIN-2 HEAVY CHAIN-LIKE PROTEIN"/>
    <property type="match status" value="1"/>
</dbReference>
<keyword evidence="3" id="KW-1185">Reference proteome</keyword>
<accession>A0ABD1TH99</accession>
<sequence>MMLDRLRCLEENELASLATIVATCGLNAALAEAENNNQDTFEDICKLRLDAQSKLPSNGGRTTRKSNVYGRMRRNTEVELPSLDKFLVKHLTRLEREVLETKNARRNGATKGSEPKLDKSDDQMLSALNEKEIEEEATVNNGELTEMNDEKLKRVL</sequence>
<reference evidence="3" key="1">
    <citation type="submission" date="2024-07" db="EMBL/GenBank/DDBJ databases">
        <title>Two chromosome-level genome assemblies of Korean endemic species Abeliophyllum distichum and Forsythia ovata (Oleaceae).</title>
        <authorList>
            <person name="Jang H."/>
        </authorList>
    </citation>
    <scope>NUCLEOTIDE SEQUENCE [LARGE SCALE GENOMIC DNA]</scope>
</reference>
<dbReference type="Proteomes" id="UP001604336">
    <property type="component" value="Unassembled WGS sequence"/>
</dbReference>
<evidence type="ECO:0000313" key="3">
    <source>
        <dbReference type="Proteomes" id="UP001604336"/>
    </source>
</evidence>
<dbReference type="EMBL" id="JBFOLK010000005">
    <property type="protein sequence ID" value="KAL2512091.1"/>
    <property type="molecule type" value="Genomic_DNA"/>
</dbReference>
<evidence type="ECO:0000256" key="1">
    <source>
        <dbReference type="SAM" id="MobiDB-lite"/>
    </source>
</evidence>
<gene>
    <name evidence="2" type="ORF">Adt_17691</name>
</gene>
<proteinExistence type="predicted"/>
<dbReference type="PANTHER" id="PTHR36325:SF1">
    <property type="entry name" value="MYOSIN-2 HEAVY CHAIN-LIKE PROTEIN"/>
    <property type="match status" value="1"/>
</dbReference>
<organism evidence="2 3">
    <name type="scientific">Abeliophyllum distichum</name>
    <dbReference type="NCBI Taxonomy" id="126358"/>
    <lineage>
        <taxon>Eukaryota</taxon>
        <taxon>Viridiplantae</taxon>
        <taxon>Streptophyta</taxon>
        <taxon>Embryophyta</taxon>
        <taxon>Tracheophyta</taxon>
        <taxon>Spermatophyta</taxon>
        <taxon>Magnoliopsida</taxon>
        <taxon>eudicotyledons</taxon>
        <taxon>Gunneridae</taxon>
        <taxon>Pentapetalae</taxon>
        <taxon>asterids</taxon>
        <taxon>lamiids</taxon>
        <taxon>Lamiales</taxon>
        <taxon>Oleaceae</taxon>
        <taxon>Forsythieae</taxon>
        <taxon>Abeliophyllum</taxon>
    </lineage>
</organism>
<protein>
    <submittedName>
        <fullName evidence="2">Uncharacterized protein</fullName>
    </submittedName>
</protein>
<comment type="caution">
    <text evidence="2">The sequence shown here is derived from an EMBL/GenBank/DDBJ whole genome shotgun (WGS) entry which is preliminary data.</text>
</comment>
<dbReference type="AlphaFoldDB" id="A0ABD1TH99"/>
<feature type="compositionally biased region" description="Basic and acidic residues" evidence="1">
    <location>
        <begin position="113"/>
        <end position="122"/>
    </location>
</feature>